<dbReference type="PANTHER" id="PTHR31209">
    <property type="entry name" value="COFACTOR-INDEPENDENT PHOSPHOGLYCERATE MUTASE"/>
    <property type="match status" value="1"/>
</dbReference>
<dbReference type="InterPro" id="IPR017850">
    <property type="entry name" value="Alkaline_phosphatase_core_sf"/>
</dbReference>
<evidence type="ECO:0000256" key="5">
    <source>
        <dbReference type="ARBA" id="ARBA00023152"/>
    </source>
</evidence>
<evidence type="ECO:0000256" key="1">
    <source>
        <dbReference type="ARBA" id="ARBA00000370"/>
    </source>
</evidence>
<dbReference type="GO" id="GO:0046872">
    <property type="term" value="F:metal ion binding"/>
    <property type="evidence" value="ECO:0007669"/>
    <property type="project" value="InterPro"/>
</dbReference>
<feature type="domain" description="Metalloenzyme" evidence="6">
    <location>
        <begin position="55"/>
        <end position="231"/>
    </location>
</feature>
<dbReference type="Proteomes" id="UP000885797">
    <property type="component" value="Unassembled WGS sequence"/>
</dbReference>
<feature type="non-terminal residue" evidence="7">
    <location>
        <position position="1"/>
    </location>
</feature>
<evidence type="ECO:0000256" key="4">
    <source>
        <dbReference type="ARBA" id="ARBA00005524"/>
    </source>
</evidence>
<dbReference type="SUPFAM" id="SSF53649">
    <property type="entry name" value="Alkaline phosphatase-like"/>
    <property type="match status" value="1"/>
</dbReference>
<organism evidence="7">
    <name type="scientific">Dissulfuribacter thermophilus</name>
    <dbReference type="NCBI Taxonomy" id="1156395"/>
    <lineage>
        <taxon>Bacteria</taxon>
        <taxon>Pseudomonadati</taxon>
        <taxon>Thermodesulfobacteriota</taxon>
        <taxon>Dissulfuribacteria</taxon>
        <taxon>Dissulfuribacterales</taxon>
        <taxon>Dissulfuribacteraceae</taxon>
        <taxon>Dissulfuribacter</taxon>
    </lineage>
</organism>
<dbReference type="GO" id="GO:0004619">
    <property type="term" value="F:phosphoglycerate mutase activity"/>
    <property type="evidence" value="ECO:0007669"/>
    <property type="project" value="UniProtKB-EC"/>
</dbReference>
<evidence type="ECO:0000256" key="3">
    <source>
        <dbReference type="ARBA" id="ARBA00004921"/>
    </source>
</evidence>
<comment type="caution">
    <text evidence="7">The sequence shown here is derived from an EMBL/GenBank/DDBJ whole genome shotgun (WGS) entry which is preliminary data.</text>
</comment>
<dbReference type="Pfam" id="PF01676">
    <property type="entry name" value="Metalloenzyme"/>
    <property type="match status" value="1"/>
</dbReference>
<reference evidence="7" key="1">
    <citation type="journal article" date="2020" name="mSystems">
        <title>Genome- and Community-Level Interaction Insights into Carbon Utilization and Element Cycling Functions of Hydrothermarchaeota in Hydrothermal Sediment.</title>
        <authorList>
            <person name="Zhou Z."/>
            <person name="Liu Y."/>
            <person name="Xu W."/>
            <person name="Pan J."/>
            <person name="Luo Z.H."/>
            <person name="Li M."/>
        </authorList>
    </citation>
    <scope>NUCLEOTIDE SEQUENCE [LARGE SCALE GENOMIC DNA]</scope>
    <source>
        <strain evidence="7">HyVt-503</strain>
    </source>
</reference>
<comment type="function">
    <text evidence="2">Catalyzes the interconversion of 2-phosphoglycerate and 3-phosphoglycerate.</text>
</comment>
<dbReference type="AlphaFoldDB" id="A0A7V2SW73"/>
<dbReference type="EMBL" id="DRND01000352">
    <property type="protein sequence ID" value="HFC47106.1"/>
    <property type="molecule type" value="Genomic_DNA"/>
</dbReference>
<evidence type="ECO:0000313" key="7">
    <source>
        <dbReference type="EMBL" id="HFC47106.1"/>
    </source>
</evidence>
<evidence type="ECO:0000259" key="6">
    <source>
        <dbReference type="Pfam" id="PF01676"/>
    </source>
</evidence>
<name>A0A7V2SW73_9BACT</name>
<dbReference type="Gene3D" id="3.40.720.10">
    <property type="entry name" value="Alkaline Phosphatase, subunit A"/>
    <property type="match status" value="1"/>
</dbReference>
<dbReference type="PANTHER" id="PTHR31209:SF0">
    <property type="entry name" value="METALLOENZYME DOMAIN-CONTAINING PROTEIN"/>
    <property type="match status" value="1"/>
</dbReference>
<keyword evidence="5" id="KW-0324">Glycolysis</keyword>
<gene>
    <name evidence="7" type="ORF">ENJ63_04410</name>
</gene>
<sequence length="262" mass="29277">IEPEPLRCSAQDESAKATAMALKTYQLSTYHILRGHTVNTSRLERGLPPLNFLATNRAGAWKAAPSFFKKWGLKGATISTGMVYRGISKHLGLTHIRPSGASSPAQEISERVSMAIEATDTYQFIHVHTKVPDEAAHTKVPQKKVEAIEELDRGLGLVFERLVERRDLILIITSDHSTPSGGPLIHSGEPVPLMAIGATVRRDFVRKFSEISCAQGTLGHLYGEDLMWLILNWMDRVKLKGLMDTPIDQPYWPGRRNRFRLD</sequence>
<accession>A0A7V2SW73</accession>
<dbReference type="GO" id="GO:0006096">
    <property type="term" value="P:glycolytic process"/>
    <property type="evidence" value="ECO:0007669"/>
    <property type="project" value="UniProtKB-KW"/>
</dbReference>
<protein>
    <submittedName>
        <fullName evidence="7">Phosphoglycerate mutase</fullName>
    </submittedName>
</protein>
<evidence type="ECO:0000256" key="2">
    <source>
        <dbReference type="ARBA" id="ARBA00002315"/>
    </source>
</evidence>
<comment type="similarity">
    <text evidence="4">Belongs to the BPG-independent phosphoglycerate mutase family. A-PGAM subfamily.</text>
</comment>
<dbReference type="InterPro" id="IPR006124">
    <property type="entry name" value="Metalloenzyme"/>
</dbReference>
<comment type="pathway">
    <text evidence="3">Carbohydrate degradation.</text>
</comment>
<proteinExistence type="inferred from homology"/>
<comment type="catalytic activity">
    <reaction evidence="1">
        <text>(2R)-2-phosphoglycerate = (2R)-3-phosphoglycerate</text>
        <dbReference type="Rhea" id="RHEA:15901"/>
        <dbReference type="ChEBI" id="CHEBI:58272"/>
        <dbReference type="ChEBI" id="CHEBI:58289"/>
        <dbReference type="EC" id="5.4.2.12"/>
    </reaction>
</comment>
<dbReference type="InterPro" id="IPR004456">
    <property type="entry name" value="Pglycerate_mutase_ApgM"/>
</dbReference>